<evidence type="ECO:0000256" key="7">
    <source>
        <dbReference type="ARBA" id="ARBA00022741"/>
    </source>
</evidence>
<comment type="similarity">
    <text evidence="3">Belongs to the mab-21 family.</text>
</comment>
<evidence type="ECO:0000256" key="5">
    <source>
        <dbReference type="ARBA" id="ARBA00022695"/>
    </source>
</evidence>
<keyword evidence="8" id="KW-0067">ATP-binding</keyword>
<dbReference type="SMART" id="SM01265">
    <property type="entry name" value="Mab-21"/>
    <property type="match status" value="1"/>
</dbReference>
<evidence type="ECO:0000256" key="9">
    <source>
        <dbReference type="ARBA" id="ARBA00022842"/>
    </source>
</evidence>
<keyword evidence="6" id="KW-0479">Metal-binding</keyword>
<dbReference type="Pfam" id="PF03281">
    <property type="entry name" value="Mab-21"/>
    <property type="match status" value="1"/>
</dbReference>
<evidence type="ECO:0000256" key="3">
    <source>
        <dbReference type="ARBA" id="ARBA00008307"/>
    </source>
</evidence>
<feature type="domain" description="Mab-21-like nucleotidyltransferase" evidence="12">
    <location>
        <begin position="59"/>
        <end position="246"/>
    </location>
</feature>
<evidence type="ECO:0000313" key="15">
    <source>
        <dbReference type="RefSeq" id="XP_017873543.1"/>
    </source>
</evidence>
<evidence type="ECO:0000256" key="4">
    <source>
        <dbReference type="ARBA" id="ARBA00022679"/>
    </source>
</evidence>
<evidence type="ECO:0000259" key="13">
    <source>
        <dbReference type="Pfam" id="PF20266"/>
    </source>
</evidence>
<keyword evidence="14" id="KW-1185">Reference proteome</keyword>
<feature type="domain" description="Mab-21-like HhH/H2TH-like" evidence="13">
    <location>
        <begin position="250"/>
        <end position="347"/>
    </location>
</feature>
<evidence type="ECO:0000256" key="2">
    <source>
        <dbReference type="ARBA" id="ARBA00001946"/>
    </source>
</evidence>
<keyword evidence="11" id="KW-0464">Manganese</keyword>
<dbReference type="InterPro" id="IPR046906">
    <property type="entry name" value="Mab-21_HhH/H2TH-like"/>
</dbReference>
<dbReference type="Pfam" id="PF20266">
    <property type="entry name" value="Mab-21_C"/>
    <property type="match status" value="1"/>
</dbReference>
<evidence type="ECO:0000256" key="10">
    <source>
        <dbReference type="ARBA" id="ARBA00023134"/>
    </source>
</evidence>
<dbReference type="InterPro" id="IPR024810">
    <property type="entry name" value="MAB21L/cGLR"/>
</dbReference>
<accession>A0ABM1Q257</accession>
<evidence type="ECO:0000256" key="1">
    <source>
        <dbReference type="ARBA" id="ARBA00001936"/>
    </source>
</evidence>
<sequence length="406" mass="47538">MANLEQHLQLLNAKFINIDANRRSYTHHYGRLRDQLYSMLRQEEPLGKWLCGHKLGGSYADNLKVTKPDEFDLVLHLTFPENDKIIVRKNNTRAGHVILDMTNVLKALHKQRHNEVTLVNLKNIVSRQNFLVENKLQDLINGAVTRALNKMNKQIEVDGKVTPLVYRRCGPAFTLFINERNMKYSVDFVPAIRLKAEQNVLAQERRKYFRNISHWSAIPKPLKQFQNNNVFFRASYDEAECAMLKGNYKLKDVIRLMKKFRDSKQNISTMKSYYIKTILLWQIDARPKNYWKTKQLHEILIDMFRELENCLAPNGKNGKLLYFWDSKLNLFSELTEHQRNDMLNCISAVIDKLTAAATNLTDAIREDITNSFTNRLERSVEDNEEKCSHTDCEDNRFTCTIDIPHS</sequence>
<evidence type="ECO:0000259" key="12">
    <source>
        <dbReference type="Pfam" id="PF03281"/>
    </source>
</evidence>
<dbReference type="PANTHER" id="PTHR10656:SF42">
    <property type="entry name" value="CYCLIC GMP-AMP SYNTHASE-LIKE PROTEIN-RELATED"/>
    <property type="match status" value="1"/>
</dbReference>
<dbReference type="Gene3D" id="1.10.1410.40">
    <property type="match status" value="1"/>
</dbReference>
<dbReference type="Gene3D" id="3.30.460.90">
    <property type="match status" value="1"/>
</dbReference>
<evidence type="ECO:0000313" key="16">
    <source>
        <dbReference type="RefSeq" id="XP_017873546.1"/>
    </source>
</evidence>
<reference evidence="14" key="2">
    <citation type="journal article" date="2016" name="G3 (Bethesda)">
        <title>Genome Evolution in Three Species of Cactophilic Drosophila.</title>
        <authorList>
            <person name="Sanchez-Flores A."/>
            <person name="Penazola F."/>
            <person name="Carpinteyro-Ponce J."/>
            <person name="Nazario-Yepiz N."/>
            <person name="Abreu-Goodger C."/>
            <person name="Machado C.A."/>
            <person name="Markow T.A."/>
        </authorList>
    </citation>
    <scope>NUCLEOTIDE SEQUENCE [LARGE SCALE GENOMIC DNA]</scope>
</reference>
<comment type="cofactor">
    <cofactor evidence="2">
        <name>Mg(2+)</name>
        <dbReference type="ChEBI" id="CHEBI:18420"/>
    </cofactor>
</comment>
<keyword evidence="5" id="KW-0548">Nucleotidyltransferase</keyword>
<keyword evidence="10" id="KW-0342">GTP-binding</keyword>
<keyword evidence="9" id="KW-0460">Magnesium</keyword>
<dbReference type="Proteomes" id="UP000694904">
    <property type="component" value="Chromosome 2"/>
</dbReference>
<organism evidence="14 15">
    <name type="scientific">Drosophila arizonae</name>
    <name type="common">Fruit fly</name>
    <dbReference type="NCBI Taxonomy" id="7263"/>
    <lineage>
        <taxon>Eukaryota</taxon>
        <taxon>Metazoa</taxon>
        <taxon>Ecdysozoa</taxon>
        <taxon>Arthropoda</taxon>
        <taxon>Hexapoda</taxon>
        <taxon>Insecta</taxon>
        <taxon>Pterygota</taxon>
        <taxon>Neoptera</taxon>
        <taxon>Endopterygota</taxon>
        <taxon>Diptera</taxon>
        <taxon>Brachycera</taxon>
        <taxon>Muscomorpha</taxon>
        <taxon>Ephydroidea</taxon>
        <taxon>Drosophilidae</taxon>
        <taxon>Drosophila</taxon>
    </lineage>
</organism>
<dbReference type="InterPro" id="IPR046903">
    <property type="entry name" value="Mab-21-like_nuc_Trfase"/>
</dbReference>
<gene>
    <name evidence="15 16" type="primary">LOC108620992</name>
</gene>
<dbReference type="PANTHER" id="PTHR10656">
    <property type="entry name" value="CELL FATE DETERMINING PROTEIN MAB21-RELATED"/>
    <property type="match status" value="1"/>
</dbReference>
<dbReference type="RefSeq" id="XP_017873546.1">
    <property type="nucleotide sequence ID" value="XM_018018057.1"/>
</dbReference>
<reference evidence="15 16" key="3">
    <citation type="submission" date="2025-05" db="UniProtKB">
        <authorList>
            <consortium name="RefSeq"/>
        </authorList>
    </citation>
    <scope>IDENTIFICATION</scope>
    <source>
        <tissue evidence="15 16">Whole organism</tissue>
    </source>
</reference>
<dbReference type="RefSeq" id="XP_017873543.1">
    <property type="nucleotide sequence ID" value="XM_018018054.1"/>
</dbReference>
<comment type="cofactor">
    <cofactor evidence="1">
        <name>Mn(2+)</name>
        <dbReference type="ChEBI" id="CHEBI:29035"/>
    </cofactor>
</comment>
<evidence type="ECO:0000313" key="14">
    <source>
        <dbReference type="Proteomes" id="UP000694904"/>
    </source>
</evidence>
<name>A0ABM1Q257_DROAR</name>
<dbReference type="GeneID" id="108620992"/>
<proteinExistence type="inferred from homology"/>
<keyword evidence="7" id="KW-0547">Nucleotide-binding</keyword>
<keyword evidence="4" id="KW-0808">Transferase</keyword>
<evidence type="ECO:0000256" key="11">
    <source>
        <dbReference type="ARBA" id="ARBA00023211"/>
    </source>
</evidence>
<evidence type="ECO:0000256" key="6">
    <source>
        <dbReference type="ARBA" id="ARBA00022723"/>
    </source>
</evidence>
<reference evidence="14" key="1">
    <citation type="journal article" date="1997" name="Nucleic Acids Res.">
        <title>tRNAscan-SE: a program for improved detection of transfer RNA genes in genomic sequence.</title>
        <authorList>
            <person name="Lowe T.M."/>
            <person name="Eddy S.R."/>
        </authorList>
    </citation>
    <scope>NUCLEOTIDE SEQUENCE [LARGE SCALE GENOMIC DNA]</scope>
</reference>
<protein>
    <submittedName>
        <fullName evidence="15 16">Uncharacterized protein LOC108620992 isoform X1</fullName>
    </submittedName>
</protein>
<evidence type="ECO:0000256" key="8">
    <source>
        <dbReference type="ARBA" id="ARBA00022840"/>
    </source>
</evidence>